<evidence type="ECO:0000256" key="1">
    <source>
        <dbReference type="ARBA" id="ARBA00004141"/>
    </source>
</evidence>
<protein>
    <submittedName>
        <fullName evidence="8">Uncharacterized protein</fullName>
    </submittedName>
</protein>
<feature type="non-terminal residue" evidence="8">
    <location>
        <position position="133"/>
    </location>
</feature>
<dbReference type="EMBL" id="BLQM01000006">
    <property type="protein sequence ID" value="GMH48692.1"/>
    <property type="molecule type" value="Genomic_DNA"/>
</dbReference>
<proteinExistence type="inferred from homology"/>
<name>A0A9W7DNE5_9STRA</name>
<accession>A0A9W7DNE5</accession>
<evidence type="ECO:0000256" key="6">
    <source>
        <dbReference type="ARBA" id="ARBA00023136"/>
    </source>
</evidence>
<dbReference type="Proteomes" id="UP001162640">
    <property type="component" value="Unassembled WGS sequence"/>
</dbReference>
<evidence type="ECO:0000256" key="3">
    <source>
        <dbReference type="ARBA" id="ARBA00022448"/>
    </source>
</evidence>
<dbReference type="InterPro" id="IPR002259">
    <property type="entry name" value="Eqnu_transpt"/>
</dbReference>
<evidence type="ECO:0000313" key="8">
    <source>
        <dbReference type="EMBL" id="GMH48692.1"/>
    </source>
</evidence>
<keyword evidence="6 7" id="KW-0472">Membrane</keyword>
<evidence type="ECO:0000256" key="2">
    <source>
        <dbReference type="ARBA" id="ARBA00007965"/>
    </source>
</evidence>
<dbReference type="GO" id="GO:0005886">
    <property type="term" value="C:plasma membrane"/>
    <property type="evidence" value="ECO:0007669"/>
    <property type="project" value="TreeGrafter"/>
</dbReference>
<feature type="transmembrane region" description="Helical" evidence="7">
    <location>
        <begin position="38"/>
        <end position="58"/>
    </location>
</feature>
<keyword evidence="4 7" id="KW-0812">Transmembrane</keyword>
<comment type="subcellular location">
    <subcellularLocation>
        <location evidence="1">Membrane</location>
        <topology evidence="1">Multi-pass membrane protein</topology>
    </subcellularLocation>
</comment>
<evidence type="ECO:0000256" key="4">
    <source>
        <dbReference type="ARBA" id="ARBA00022692"/>
    </source>
</evidence>
<reference evidence="9" key="1">
    <citation type="journal article" date="2023" name="Commun. Biol.">
        <title>Genome analysis of Parmales, the sister group of diatoms, reveals the evolutionary specialization of diatoms from phago-mixotrophs to photoautotrophs.</title>
        <authorList>
            <person name="Ban H."/>
            <person name="Sato S."/>
            <person name="Yoshikawa S."/>
            <person name="Yamada K."/>
            <person name="Nakamura Y."/>
            <person name="Ichinomiya M."/>
            <person name="Sato N."/>
            <person name="Blanc-Mathieu R."/>
            <person name="Endo H."/>
            <person name="Kuwata A."/>
            <person name="Ogata H."/>
        </authorList>
    </citation>
    <scope>NUCLEOTIDE SEQUENCE [LARGE SCALE GENOMIC DNA]</scope>
</reference>
<evidence type="ECO:0000256" key="5">
    <source>
        <dbReference type="ARBA" id="ARBA00022989"/>
    </source>
</evidence>
<dbReference type="PANTHER" id="PTHR10332:SF10">
    <property type="entry name" value="EQUILIBRATIVE NUCLEOSIDE TRANSPORTER 4"/>
    <property type="match status" value="1"/>
</dbReference>
<evidence type="ECO:0000256" key="7">
    <source>
        <dbReference type="SAM" id="Phobius"/>
    </source>
</evidence>
<dbReference type="PANTHER" id="PTHR10332">
    <property type="entry name" value="EQUILIBRATIVE NUCLEOSIDE TRANSPORTER"/>
    <property type="match status" value="1"/>
</dbReference>
<feature type="transmembrane region" description="Helical" evidence="7">
    <location>
        <begin position="12"/>
        <end position="31"/>
    </location>
</feature>
<comment type="similarity">
    <text evidence="2">Belongs to the SLC29A/ENT transporter (TC 2.A.57) family.</text>
</comment>
<dbReference type="GO" id="GO:0005337">
    <property type="term" value="F:nucleoside transmembrane transporter activity"/>
    <property type="evidence" value="ECO:0007669"/>
    <property type="project" value="InterPro"/>
</dbReference>
<keyword evidence="5 7" id="KW-1133">Transmembrane helix</keyword>
<feature type="non-terminal residue" evidence="8">
    <location>
        <position position="1"/>
    </location>
</feature>
<feature type="transmembrane region" description="Helical" evidence="7">
    <location>
        <begin position="70"/>
        <end position="91"/>
    </location>
</feature>
<organism evidence="8 9">
    <name type="scientific">Triparma laevis f. inornata</name>
    <dbReference type="NCBI Taxonomy" id="1714386"/>
    <lineage>
        <taxon>Eukaryota</taxon>
        <taxon>Sar</taxon>
        <taxon>Stramenopiles</taxon>
        <taxon>Ochrophyta</taxon>
        <taxon>Bolidophyceae</taxon>
        <taxon>Parmales</taxon>
        <taxon>Triparmaceae</taxon>
        <taxon>Triparma</taxon>
    </lineage>
</organism>
<evidence type="ECO:0000313" key="9">
    <source>
        <dbReference type="Proteomes" id="UP001162640"/>
    </source>
</evidence>
<sequence length="133" mass="14087">LNPSPSLNPSPFTLFALMGIGILFPWNALITSTAYFQLFLGPSITFVISNAYTGSLFLTLVATCFKKGDGYWTVQVGYVVMLIPLLVLTFLKTPTVSSLSVIGCCVGVGDGLVQSSLFTVASNNGGQYTTAVM</sequence>
<gene>
    <name evidence="8" type="ORF">TL16_g00347</name>
</gene>
<keyword evidence="3" id="KW-0813">Transport</keyword>
<comment type="caution">
    <text evidence="8">The sequence shown here is derived from an EMBL/GenBank/DDBJ whole genome shotgun (WGS) entry which is preliminary data.</text>
</comment>
<dbReference type="AlphaFoldDB" id="A0A9W7DNE5"/>